<sequence length="117" mass="13502">MTDRKKLIKEYKQTLTPMGILQIKNLANGRILLMKAKNLPGIINSQKFSLNHGSHPNSELQKDYGRLGEAGFSFEVLDHLEPKEGISYDYTRDLKALEEIWIEKLQPYGDRGYHAKR</sequence>
<dbReference type="EMBL" id="MFFM01000013">
    <property type="protein sequence ID" value="OGF13752.1"/>
    <property type="molecule type" value="Genomic_DNA"/>
</dbReference>
<gene>
    <name evidence="1" type="ORF">A2024_11150</name>
</gene>
<name>A0A1F5RHD2_9BACT</name>
<protein>
    <recommendedName>
        <fullName evidence="3">LuxR family transcriptional regulator</fullName>
    </recommendedName>
</protein>
<dbReference type="Proteomes" id="UP000177230">
    <property type="component" value="Unassembled WGS sequence"/>
</dbReference>
<dbReference type="CDD" id="cd10451">
    <property type="entry name" value="GIY-YIG_LuxR_like"/>
    <property type="match status" value="1"/>
</dbReference>
<accession>A0A1F5RHD2</accession>
<organism evidence="1 2">
    <name type="scientific">Candidatus Edwardsbacteria bacterium GWF2_54_11</name>
    <dbReference type="NCBI Taxonomy" id="1817851"/>
    <lineage>
        <taxon>Bacteria</taxon>
        <taxon>Candidatus Edwardsiibacteriota</taxon>
    </lineage>
</organism>
<dbReference type="AlphaFoldDB" id="A0A1F5RHD2"/>
<comment type="caution">
    <text evidence="1">The sequence shown here is derived from an EMBL/GenBank/DDBJ whole genome shotgun (WGS) entry which is preliminary data.</text>
</comment>
<evidence type="ECO:0000313" key="2">
    <source>
        <dbReference type="Proteomes" id="UP000177230"/>
    </source>
</evidence>
<proteinExistence type="predicted"/>
<reference evidence="1 2" key="1">
    <citation type="journal article" date="2016" name="Nat. Commun.">
        <title>Thousands of microbial genomes shed light on interconnected biogeochemical processes in an aquifer system.</title>
        <authorList>
            <person name="Anantharaman K."/>
            <person name="Brown C.T."/>
            <person name="Hug L.A."/>
            <person name="Sharon I."/>
            <person name="Castelle C.J."/>
            <person name="Probst A.J."/>
            <person name="Thomas B.C."/>
            <person name="Singh A."/>
            <person name="Wilkins M.J."/>
            <person name="Karaoz U."/>
            <person name="Brodie E.L."/>
            <person name="Williams K.H."/>
            <person name="Hubbard S.S."/>
            <person name="Banfield J.F."/>
        </authorList>
    </citation>
    <scope>NUCLEOTIDE SEQUENCE [LARGE SCALE GENOMIC DNA]</scope>
</reference>
<dbReference type="InterPro" id="IPR035901">
    <property type="entry name" value="GIY-YIG_endonuc_sf"/>
</dbReference>
<evidence type="ECO:0008006" key="3">
    <source>
        <dbReference type="Google" id="ProtNLM"/>
    </source>
</evidence>
<evidence type="ECO:0000313" key="1">
    <source>
        <dbReference type="EMBL" id="OGF13752.1"/>
    </source>
</evidence>
<dbReference type="Gene3D" id="3.40.1440.10">
    <property type="entry name" value="GIY-YIG endonuclease"/>
    <property type="match status" value="1"/>
</dbReference>